<feature type="repeat" description="PPR" evidence="2">
    <location>
        <begin position="369"/>
        <end position="403"/>
    </location>
</feature>
<feature type="repeat" description="PPR" evidence="2">
    <location>
        <begin position="206"/>
        <end position="240"/>
    </location>
</feature>
<dbReference type="PANTHER" id="PTHR47926:SF473">
    <property type="entry name" value="(WILD MALAYSIAN BANANA) HYPOTHETICAL PROTEIN"/>
    <property type="match status" value="1"/>
</dbReference>
<dbReference type="Pfam" id="PF01535">
    <property type="entry name" value="PPR"/>
    <property type="match status" value="3"/>
</dbReference>
<dbReference type="InterPro" id="IPR011990">
    <property type="entry name" value="TPR-like_helical_dom_sf"/>
</dbReference>
<dbReference type="InterPro" id="IPR046960">
    <property type="entry name" value="PPR_At4g14850-like_plant"/>
</dbReference>
<dbReference type="NCBIfam" id="TIGR00756">
    <property type="entry name" value="PPR"/>
    <property type="match status" value="5"/>
</dbReference>
<evidence type="ECO:0000313" key="3">
    <source>
        <dbReference type="EMBL" id="GMG98909.1"/>
    </source>
</evidence>
<feature type="repeat" description="PPR" evidence="2">
    <location>
        <begin position="175"/>
        <end position="205"/>
    </location>
</feature>
<dbReference type="PROSITE" id="PS51375">
    <property type="entry name" value="PPR"/>
    <property type="match status" value="5"/>
</dbReference>
<dbReference type="FunFam" id="1.25.40.10:FF:000242">
    <property type="entry name" value="Pentatricopeptide repeat-containing protein"/>
    <property type="match status" value="1"/>
</dbReference>
<evidence type="ECO:0000313" key="4">
    <source>
        <dbReference type="Proteomes" id="UP001279734"/>
    </source>
</evidence>
<dbReference type="FunFam" id="1.25.40.10:FF:000348">
    <property type="entry name" value="Pentatricopeptide repeat-containing protein chloroplastic"/>
    <property type="match status" value="1"/>
</dbReference>
<feature type="repeat" description="PPR" evidence="2">
    <location>
        <begin position="303"/>
        <end position="337"/>
    </location>
</feature>
<comment type="caution">
    <text evidence="3">The sequence shown here is derived from an EMBL/GenBank/DDBJ whole genome shotgun (WGS) entry which is preliminary data.</text>
</comment>
<feature type="repeat" description="PPR" evidence="2">
    <location>
        <begin position="268"/>
        <end position="302"/>
    </location>
</feature>
<dbReference type="GO" id="GO:0003723">
    <property type="term" value="F:RNA binding"/>
    <property type="evidence" value="ECO:0007669"/>
    <property type="project" value="InterPro"/>
</dbReference>
<keyword evidence="4" id="KW-1185">Reference proteome</keyword>
<dbReference type="Pfam" id="PF13041">
    <property type="entry name" value="PPR_2"/>
    <property type="match status" value="2"/>
</dbReference>
<accession>A0AAD3RX32</accession>
<proteinExistence type="predicted"/>
<gene>
    <name evidence="3" type="ORF">Nepgr_000749</name>
</gene>
<dbReference type="SUPFAM" id="SSF48452">
    <property type="entry name" value="TPR-like"/>
    <property type="match status" value="1"/>
</dbReference>
<reference evidence="3" key="1">
    <citation type="submission" date="2023-05" db="EMBL/GenBank/DDBJ databases">
        <title>Nepenthes gracilis genome sequencing.</title>
        <authorList>
            <person name="Fukushima K."/>
        </authorList>
    </citation>
    <scope>NUCLEOTIDE SEQUENCE</scope>
    <source>
        <strain evidence="3">SING2019-196</strain>
    </source>
</reference>
<dbReference type="Gene3D" id="1.25.40.10">
    <property type="entry name" value="Tetratricopeptide repeat domain"/>
    <property type="match status" value="4"/>
</dbReference>
<organism evidence="3 4">
    <name type="scientific">Nepenthes gracilis</name>
    <name type="common">Slender pitcher plant</name>
    <dbReference type="NCBI Taxonomy" id="150966"/>
    <lineage>
        <taxon>Eukaryota</taxon>
        <taxon>Viridiplantae</taxon>
        <taxon>Streptophyta</taxon>
        <taxon>Embryophyta</taxon>
        <taxon>Tracheophyta</taxon>
        <taxon>Spermatophyta</taxon>
        <taxon>Magnoliopsida</taxon>
        <taxon>eudicotyledons</taxon>
        <taxon>Gunneridae</taxon>
        <taxon>Pentapetalae</taxon>
        <taxon>Caryophyllales</taxon>
        <taxon>Nepenthaceae</taxon>
        <taxon>Nepenthes</taxon>
    </lineage>
</organism>
<dbReference type="InterPro" id="IPR046848">
    <property type="entry name" value="E_motif"/>
</dbReference>
<name>A0AAD3RX32_NEPGR</name>
<protein>
    <recommendedName>
        <fullName evidence="5">Pentatricopeptide repeat-containing protein</fullName>
    </recommendedName>
</protein>
<keyword evidence="1" id="KW-0677">Repeat</keyword>
<dbReference type="AlphaFoldDB" id="A0AAD3RX32"/>
<dbReference type="Proteomes" id="UP001279734">
    <property type="component" value="Unassembled WGS sequence"/>
</dbReference>
<evidence type="ECO:0000256" key="1">
    <source>
        <dbReference type="ARBA" id="ARBA00022737"/>
    </source>
</evidence>
<evidence type="ECO:0008006" key="5">
    <source>
        <dbReference type="Google" id="ProtNLM"/>
    </source>
</evidence>
<dbReference type="PANTHER" id="PTHR47926">
    <property type="entry name" value="PENTATRICOPEPTIDE REPEAT-CONTAINING PROTEIN"/>
    <property type="match status" value="1"/>
</dbReference>
<dbReference type="EMBL" id="BSYO01000001">
    <property type="protein sequence ID" value="GMG98909.1"/>
    <property type="molecule type" value="Genomic_DNA"/>
</dbReference>
<sequence>MSRTSCKHEILSVLNACKQLREFKQLHAHIITQPNLSPHEISFLVSKLASRCAVSPHGSFAYAKTVFGHLQKPPVSLWNSLIRGLFLINKPLEALVLYRSLILSELKPNNFTYPFLIKACTGLTAPQYGILIHAHVVRRGLELDPHIQSSLIRFYTNGSDLGSARQVFEMCCDDDVVSWNSMIDGCVKCGDVVLARLIFDKMIGRDVISWNSMIHGYGVMGKVEEARKLFDEMPQRNVITYNSMLGAFAKCGKVDDAVSVFRKMPYRDIVSWNAMLACYGQCGRPSEALTLFREMLDAHVKPTKQTFASMLSACARLGALDQGRAVHEFMNRHEIEVNYILKTALVDMYARSGSISDAAEVFYSIDAKDILAWNTIISGMAIHGRGEEALQTFEDMQGEGVEPNDMTFVALLSACSHAGMVEEGQRLLDCMGKNYGMDPKIEHYGCITDLLARSGHMEKAVEFVVSMPMEPNSIIWGALFGGCRIHATSEVGEMVGRCLIGLEPYHSGRYVLLSNIYSAAKRWDNASQVRNLMKARRVVKMPGVSIVQSKAPVGGRLLLTPLSQALLTPSSVR</sequence>
<dbReference type="GO" id="GO:0009451">
    <property type="term" value="P:RNA modification"/>
    <property type="evidence" value="ECO:0007669"/>
    <property type="project" value="InterPro"/>
</dbReference>
<dbReference type="Pfam" id="PF20431">
    <property type="entry name" value="E_motif"/>
    <property type="match status" value="1"/>
</dbReference>
<evidence type="ECO:0000256" key="2">
    <source>
        <dbReference type="PROSITE-ProRule" id="PRU00708"/>
    </source>
</evidence>
<dbReference type="InterPro" id="IPR002885">
    <property type="entry name" value="PPR_rpt"/>
</dbReference>